<dbReference type="GO" id="GO:0016810">
    <property type="term" value="F:hydrolase activity, acting on carbon-nitrogen (but not peptide) bonds"/>
    <property type="evidence" value="ECO:0007669"/>
    <property type="project" value="InterPro"/>
</dbReference>
<reference evidence="6 7" key="3">
    <citation type="journal article" date="2017" name="G3 (Bethesda)">
        <title>Comparative analysis highlights variable genome content of wheat rusts and divergence of the mating loci.</title>
        <authorList>
            <person name="Cuomo C.A."/>
            <person name="Bakkeren G."/>
            <person name="Khalil H.B."/>
            <person name="Panwar V."/>
            <person name="Joly D."/>
            <person name="Linning R."/>
            <person name="Sakthikumar S."/>
            <person name="Song X."/>
            <person name="Adiconis X."/>
            <person name="Fan L."/>
            <person name="Goldberg J.M."/>
            <person name="Levin J.Z."/>
            <person name="Young S."/>
            <person name="Zeng Q."/>
            <person name="Anikster Y."/>
            <person name="Bruce M."/>
            <person name="Wang M."/>
            <person name="Yin C."/>
            <person name="McCallum B."/>
            <person name="Szabo L.J."/>
            <person name="Hulbert S."/>
            <person name="Chen X."/>
            <person name="Fellers J.P."/>
        </authorList>
    </citation>
    <scope>NUCLEOTIDE SEQUENCE</scope>
    <source>
        <strain evidence="7">Isolate 1-1 / race 1 (BBBD)</strain>
        <strain evidence="6">isolate 1-1 / race 1 (BBBD)</strain>
    </source>
</reference>
<keyword evidence="2" id="KW-0472">Membrane</keyword>
<name>A0A180GG90_PUCT1</name>
<reference evidence="5" key="1">
    <citation type="submission" date="2009-11" db="EMBL/GenBank/DDBJ databases">
        <authorList>
            <consortium name="The Broad Institute Genome Sequencing Platform"/>
            <person name="Ward D."/>
            <person name="Feldgarden M."/>
            <person name="Earl A."/>
            <person name="Young S.K."/>
            <person name="Zeng Q."/>
            <person name="Koehrsen M."/>
            <person name="Alvarado L."/>
            <person name="Berlin A."/>
            <person name="Bochicchio J."/>
            <person name="Borenstein D."/>
            <person name="Chapman S.B."/>
            <person name="Chen Z."/>
            <person name="Engels R."/>
            <person name="Freedman E."/>
            <person name="Gellesch M."/>
            <person name="Goldberg J."/>
            <person name="Griggs A."/>
            <person name="Gujja S."/>
            <person name="Heilman E."/>
            <person name="Heiman D."/>
            <person name="Hepburn T."/>
            <person name="Howarth C."/>
            <person name="Jen D."/>
            <person name="Larson L."/>
            <person name="Lewis B."/>
            <person name="Mehta T."/>
            <person name="Park D."/>
            <person name="Pearson M."/>
            <person name="Roberts A."/>
            <person name="Saif S."/>
            <person name="Shea T."/>
            <person name="Shenoy N."/>
            <person name="Sisk P."/>
            <person name="Stolte C."/>
            <person name="Sykes S."/>
            <person name="Thomson T."/>
            <person name="Walk T."/>
            <person name="White J."/>
            <person name="Yandava C."/>
            <person name="Izard J."/>
            <person name="Baranova O.V."/>
            <person name="Blanton J.M."/>
            <person name="Tanner A.C."/>
            <person name="Dewhirst F.E."/>
            <person name="Haas B."/>
            <person name="Nusbaum C."/>
            <person name="Birren B."/>
        </authorList>
    </citation>
    <scope>NUCLEOTIDE SEQUENCE [LARGE SCALE GENOMIC DNA]</scope>
    <source>
        <strain evidence="5">1-1 BBBD Race 1</strain>
    </source>
</reference>
<comment type="subcellular location">
    <subcellularLocation>
        <location evidence="1">Cell membrane</location>
        <topology evidence="1">Lipid-anchor</topology>
        <topology evidence="1">GPI-anchor</topology>
    </subcellularLocation>
</comment>
<reference evidence="6" key="4">
    <citation type="submission" date="2025-05" db="UniProtKB">
        <authorList>
            <consortium name="EnsemblFungi"/>
        </authorList>
    </citation>
    <scope>IDENTIFICATION</scope>
    <source>
        <strain evidence="6">isolate 1-1 / race 1 (BBBD)</strain>
    </source>
</reference>
<dbReference type="Proteomes" id="UP000005240">
    <property type="component" value="Unassembled WGS sequence"/>
</dbReference>
<keyword evidence="2" id="KW-0325">Glycoprotein</keyword>
<dbReference type="STRING" id="630390.A0A180GG90"/>
<reference evidence="5" key="2">
    <citation type="submission" date="2016-05" db="EMBL/GenBank/DDBJ databases">
        <title>Comparative analysis highlights variable genome content of wheat rusts and divergence of the mating loci.</title>
        <authorList>
            <person name="Cuomo C.A."/>
            <person name="Bakkeren G."/>
            <person name="Szabo L."/>
            <person name="Khalil H."/>
            <person name="Joly D."/>
            <person name="Goldberg J."/>
            <person name="Young S."/>
            <person name="Zeng Q."/>
            <person name="Fellers J."/>
        </authorList>
    </citation>
    <scope>NUCLEOTIDE SEQUENCE [LARGE SCALE GENOMIC DNA]</scope>
    <source>
        <strain evidence="5">1-1 BBBD Race 1</strain>
    </source>
</reference>
<dbReference type="EnsemblFungi" id="PTTG_27874-t43_1">
    <property type="protein sequence ID" value="PTTG_27874-t43_1-p1"/>
    <property type="gene ID" value="PTTG_27874"/>
</dbReference>
<dbReference type="AlphaFoldDB" id="A0A180GG90"/>
<dbReference type="EMBL" id="ADAS02000075">
    <property type="protein sequence ID" value="OAV91756.1"/>
    <property type="molecule type" value="Genomic_DNA"/>
</dbReference>
<gene>
    <name evidence="5" type="ORF">PTTG_27874</name>
</gene>
<evidence type="ECO:0000256" key="3">
    <source>
        <dbReference type="ARBA" id="ARBA00023288"/>
    </source>
</evidence>
<dbReference type="GO" id="GO:0005975">
    <property type="term" value="P:carbohydrate metabolic process"/>
    <property type="evidence" value="ECO:0007669"/>
    <property type="project" value="InterPro"/>
</dbReference>
<evidence type="ECO:0000313" key="7">
    <source>
        <dbReference type="Proteomes" id="UP000005240"/>
    </source>
</evidence>
<evidence type="ECO:0000256" key="2">
    <source>
        <dbReference type="ARBA" id="ARBA00022622"/>
    </source>
</evidence>
<sequence>MRKWIRRLHFVHRHAPPALQTALALPPTALMKDGYVVSPSHVSDGGGPKGACSWESSGCLRTPERGFNGSFDIVHPDPGSWVVNFDDGPLSPSETLYKILDDFNLKATHFWPTPGPLARCPSAWRVASPWYQQ</sequence>
<proteinExistence type="predicted"/>
<dbReference type="InterPro" id="IPR011330">
    <property type="entry name" value="Glyco_hydro/deAcase_b/a-brl"/>
</dbReference>
<evidence type="ECO:0000313" key="6">
    <source>
        <dbReference type="EnsemblFungi" id="PTTG_27874-t43_1-p1"/>
    </source>
</evidence>
<dbReference type="VEuPathDB" id="FungiDB:PTTG_27874"/>
<feature type="domain" description="NodB homology" evidence="4">
    <location>
        <begin position="79"/>
        <end position="133"/>
    </location>
</feature>
<evidence type="ECO:0000313" key="5">
    <source>
        <dbReference type="EMBL" id="OAV91756.1"/>
    </source>
</evidence>
<evidence type="ECO:0000259" key="4">
    <source>
        <dbReference type="PROSITE" id="PS51677"/>
    </source>
</evidence>
<dbReference type="GO" id="GO:0005886">
    <property type="term" value="C:plasma membrane"/>
    <property type="evidence" value="ECO:0007669"/>
    <property type="project" value="UniProtKB-SubCell"/>
</dbReference>
<accession>A0A180GG90</accession>
<organism evidence="5">
    <name type="scientific">Puccinia triticina (isolate 1-1 / race 1 (BBBD))</name>
    <name type="common">Brown leaf rust fungus</name>
    <dbReference type="NCBI Taxonomy" id="630390"/>
    <lineage>
        <taxon>Eukaryota</taxon>
        <taxon>Fungi</taxon>
        <taxon>Dikarya</taxon>
        <taxon>Basidiomycota</taxon>
        <taxon>Pucciniomycotina</taxon>
        <taxon>Pucciniomycetes</taxon>
        <taxon>Pucciniales</taxon>
        <taxon>Pucciniaceae</taxon>
        <taxon>Puccinia</taxon>
    </lineage>
</organism>
<keyword evidence="2" id="KW-0336">GPI-anchor</keyword>
<dbReference type="Gene3D" id="3.20.20.370">
    <property type="entry name" value="Glycoside hydrolase/deacetylase"/>
    <property type="match status" value="1"/>
</dbReference>
<keyword evidence="7" id="KW-1185">Reference proteome</keyword>
<dbReference type="GO" id="GO:0098552">
    <property type="term" value="C:side of membrane"/>
    <property type="evidence" value="ECO:0007669"/>
    <property type="project" value="UniProtKB-KW"/>
</dbReference>
<keyword evidence="3" id="KW-0449">Lipoprotein</keyword>
<protein>
    <submittedName>
        <fullName evidence="6">NodB homology domain-containing protein</fullName>
    </submittedName>
</protein>
<dbReference type="PROSITE" id="PS51677">
    <property type="entry name" value="NODB"/>
    <property type="match status" value="1"/>
</dbReference>
<dbReference type="SUPFAM" id="SSF88713">
    <property type="entry name" value="Glycoside hydrolase/deacetylase"/>
    <property type="match status" value="1"/>
</dbReference>
<evidence type="ECO:0000256" key="1">
    <source>
        <dbReference type="ARBA" id="ARBA00004609"/>
    </source>
</evidence>
<dbReference type="InterPro" id="IPR002509">
    <property type="entry name" value="NODB_dom"/>
</dbReference>
<dbReference type="OrthoDB" id="10545960at2759"/>